<dbReference type="PROSITE" id="PS50851">
    <property type="entry name" value="CHEW"/>
    <property type="match status" value="1"/>
</dbReference>
<proteinExistence type="predicted"/>
<dbReference type="EMBL" id="VMNH01000006">
    <property type="protein sequence ID" value="TVO76316.1"/>
    <property type="molecule type" value="Genomic_DNA"/>
</dbReference>
<dbReference type="InterPro" id="IPR014506">
    <property type="entry name" value="UCP020479_CheW"/>
</dbReference>
<gene>
    <name evidence="2" type="ORF">FHP88_07065</name>
</gene>
<dbReference type="RefSeq" id="WP_144358332.1">
    <property type="nucleotide sequence ID" value="NZ_VMNH01000006.1"/>
</dbReference>
<dbReference type="GO" id="GO:0006935">
    <property type="term" value="P:chemotaxis"/>
    <property type="evidence" value="ECO:0007669"/>
    <property type="project" value="InterPro"/>
</dbReference>
<dbReference type="SMART" id="SM00260">
    <property type="entry name" value="CheW"/>
    <property type="match status" value="1"/>
</dbReference>
<evidence type="ECO:0000259" key="1">
    <source>
        <dbReference type="PROSITE" id="PS50851"/>
    </source>
</evidence>
<evidence type="ECO:0000313" key="2">
    <source>
        <dbReference type="EMBL" id="TVO76316.1"/>
    </source>
</evidence>
<dbReference type="Gene3D" id="2.40.50.180">
    <property type="entry name" value="CheA-289, Domain 4"/>
    <property type="match status" value="1"/>
</dbReference>
<dbReference type="GO" id="GO:0007165">
    <property type="term" value="P:signal transduction"/>
    <property type="evidence" value="ECO:0007669"/>
    <property type="project" value="InterPro"/>
</dbReference>
<protein>
    <submittedName>
        <fullName evidence="2">Chemotaxis protein CheW</fullName>
    </submittedName>
</protein>
<dbReference type="Pfam" id="PF01584">
    <property type="entry name" value="CheW"/>
    <property type="match status" value="1"/>
</dbReference>
<dbReference type="PIRSF" id="PIRSF020479">
    <property type="entry name" value="UCP020479_CheW"/>
    <property type="match status" value="1"/>
</dbReference>
<dbReference type="Proteomes" id="UP000316649">
    <property type="component" value="Unassembled WGS sequence"/>
</dbReference>
<comment type="caution">
    <text evidence="2">The sequence shown here is derived from an EMBL/GenBank/DDBJ whole genome shotgun (WGS) entry which is preliminary data.</text>
</comment>
<keyword evidence="3" id="KW-1185">Reference proteome</keyword>
<feature type="domain" description="CheW-like" evidence="1">
    <location>
        <begin position="105"/>
        <end position="244"/>
    </location>
</feature>
<dbReference type="InterPro" id="IPR036061">
    <property type="entry name" value="CheW-like_dom_sf"/>
</dbReference>
<evidence type="ECO:0000313" key="3">
    <source>
        <dbReference type="Proteomes" id="UP000316649"/>
    </source>
</evidence>
<dbReference type="AlphaFoldDB" id="A0A557SFX4"/>
<sequence length="245" mass="27447">MTHDPKKPKEVLHAPEQAIDSYLAALLSEVDEYCEVAQPVAVAPVATKPRLAEVVELRRGIQAEPAVEVSTVTIEITQTADKPLEQPQEALDTPTEIVPEWAGQPFQTLPFKVRGMNLVVPLTALSSITEWNQDLTQMPGQPDWYLGILMHRNQRVVVVDTAQLIMPERLERASEKRQRGSHILIIGDGRFGLACDSLQSPLLLNRDQVRWRRGEGYRPWMAGTVIDHLSVLLNVDAMLEMIGHK</sequence>
<reference evidence="2 3" key="1">
    <citation type="submission" date="2019-07" db="EMBL/GenBank/DDBJ databases">
        <title>The pathways for chlorine oxyanion respiration interact through the shared metabolite chlorate.</title>
        <authorList>
            <person name="Barnum T.P."/>
            <person name="Cheng Y."/>
            <person name="Hill K.A."/>
            <person name="Lucas L.N."/>
            <person name="Carlson H.K."/>
            <person name="Coates J.D."/>
        </authorList>
    </citation>
    <scope>NUCLEOTIDE SEQUENCE [LARGE SCALE GENOMIC DNA]</scope>
    <source>
        <strain evidence="2 3">BK-1</strain>
    </source>
</reference>
<dbReference type="InterPro" id="IPR002545">
    <property type="entry name" value="CheW-lke_dom"/>
</dbReference>
<name>A0A557SFX4_9GAMM</name>
<accession>A0A557SFX4</accession>
<dbReference type="SUPFAM" id="SSF50341">
    <property type="entry name" value="CheW-like"/>
    <property type="match status" value="1"/>
</dbReference>
<organism evidence="2 3">
    <name type="scientific">Sedimenticola selenatireducens</name>
    <dbReference type="NCBI Taxonomy" id="191960"/>
    <lineage>
        <taxon>Bacteria</taxon>
        <taxon>Pseudomonadati</taxon>
        <taxon>Pseudomonadota</taxon>
        <taxon>Gammaproteobacteria</taxon>
        <taxon>Chromatiales</taxon>
        <taxon>Sedimenticolaceae</taxon>
        <taxon>Sedimenticola</taxon>
    </lineage>
</organism>
<dbReference type="OrthoDB" id="5565759at2"/>